<dbReference type="SUPFAM" id="SSF56300">
    <property type="entry name" value="Metallo-dependent phosphatases"/>
    <property type="match status" value="1"/>
</dbReference>
<dbReference type="GO" id="GO:0005737">
    <property type="term" value="C:cytoplasm"/>
    <property type="evidence" value="ECO:0007669"/>
    <property type="project" value="TreeGrafter"/>
</dbReference>
<feature type="domain" description="Calcineurin-like phosphoesterase" evidence="1">
    <location>
        <begin position="14"/>
        <end position="183"/>
    </location>
</feature>
<dbReference type="EMBL" id="CP015519">
    <property type="protein sequence ID" value="APG27840.1"/>
    <property type="molecule type" value="Genomic_DNA"/>
</dbReference>
<dbReference type="PANTHER" id="PTHR42850">
    <property type="entry name" value="METALLOPHOSPHOESTERASE"/>
    <property type="match status" value="1"/>
</dbReference>
<dbReference type="GO" id="GO:0016791">
    <property type="term" value="F:phosphatase activity"/>
    <property type="evidence" value="ECO:0007669"/>
    <property type="project" value="TreeGrafter"/>
</dbReference>
<gene>
    <name evidence="2" type="ORF">A7E78_08330</name>
</gene>
<dbReference type="PRINTS" id="PR00114">
    <property type="entry name" value="STPHPHTASE"/>
</dbReference>
<dbReference type="Gene3D" id="3.60.21.10">
    <property type="match status" value="1"/>
</dbReference>
<evidence type="ECO:0000313" key="3">
    <source>
        <dbReference type="Proteomes" id="UP000182517"/>
    </source>
</evidence>
<dbReference type="AlphaFoldDB" id="A0A1L3GPN5"/>
<keyword evidence="3" id="KW-1185">Reference proteome</keyword>
<dbReference type="GO" id="GO:0110154">
    <property type="term" value="P:RNA decapping"/>
    <property type="evidence" value="ECO:0007669"/>
    <property type="project" value="TreeGrafter"/>
</dbReference>
<protein>
    <recommendedName>
        <fullName evidence="1">Calcineurin-like phosphoesterase domain-containing protein</fullName>
    </recommendedName>
</protein>
<dbReference type="CDD" id="cd00144">
    <property type="entry name" value="MPP_PPP_family"/>
    <property type="match status" value="1"/>
</dbReference>
<dbReference type="Pfam" id="PF00149">
    <property type="entry name" value="Metallophos"/>
    <property type="match status" value="1"/>
</dbReference>
<dbReference type="InterPro" id="IPR006186">
    <property type="entry name" value="Ser/Thr-sp_prot-phosphatase"/>
</dbReference>
<dbReference type="Proteomes" id="UP000182517">
    <property type="component" value="Chromosome"/>
</dbReference>
<dbReference type="InterPro" id="IPR004843">
    <property type="entry name" value="Calcineurin-like_PHP"/>
</dbReference>
<dbReference type="OrthoDB" id="9807890at2"/>
<dbReference type="GO" id="GO:0008803">
    <property type="term" value="F:bis(5'-nucleosyl)-tetraphosphatase (symmetrical) activity"/>
    <property type="evidence" value="ECO:0007669"/>
    <property type="project" value="TreeGrafter"/>
</dbReference>
<dbReference type="KEGG" id="pef:A7E78_08330"/>
<evidence type="ECO:0000313" key="2">
    <source>
        <dbReference type="EMBL" id="APG27840.1"/>
    </source>
</evidence>
<dbReference type="InterPro" id="IPR050126">
    <property type="entry name" value="Ap4A_hydrolase"/>
</dbReference>
<dbReference type="STRING" id="1842532.A7E78_08330"/>
<dbReference type="PANTHER" id="PTHR42850:SF4">
    <property type="entry name" value="ZINC-DEPENDENT ENDOPOLYPHOSPHATASE"/>
    <property type="match status" value="1"/>
</dbReference>
<name>A0A1L3GPN5_9BACT</name>
<dbReference type="InterPro" id="IPR029052">
    <property type="entry name" value="Metallo-depent_PP-like"/>
</dbReference>
<reference evidence="2 3" key="1">
    <citation type="journal article" date="2017" name="Genome Announc.">
        <title>Complete Genome Sequences of Two Acetylene-Fermenting Pelobacter acetylenicus Strains.</title>
        <authorList>
            <person name="Sutton J.M."/>
            <person name="Baesman S.M."/>
            <person name="Fierst J.L."/>
            <person name="Poret-Peterson A.T."/>
            <person name="Oremland R.S."/>
            <person name="Dunlap D.S."/>
            <person name="Akob D.M."/>
        </authorList>
    </citation>
    <scope>NUCLEOTIDE SEQUENCE [LARGE SCALE GENOMIC DNA]</scope>
    <source>
        <strain evidence="2 3">SFB93</strain>
    </source>
</reference>
<evidence type="ECO:0000259" key="1">
    <source>
        <dbReference type="Pfam" id="PF00149"/>
    </source>
</evidence>
<accession>A0A1L3GPN5</accession>
<sequence>MTIPELLKESKTGRLLAVGDIHGCLDLLQQLMQKVAPHGDDQVIFLGDYIDRGPDSRGVIDYLLDFREQWPKTIFLKGNHEAMLLNFLDGHERLRYLLNGGETTLYGYREKGRLAIPQDHLQFFRDLRLYFETEHYFFVHAGLRPGVSPQDQQEEDLLWIREDFLKSDYRWGKTIVFGHTPMRKPHLKPERIGLDTGAIYGRCLSCCDVTCRKIWTAQAQ</sequence>
<dbReference type="RefSeq" id="WP_072283804.1">
    <property type="nucleotide sequence ID" value="NZ_CP015519.1"/>
</dbReference>
<proteinExistence type="predicted"/>
<organism evidence="2 3">
    <name type="scientific">Syntrophotalea acetylenivorans</name>
    <dbReference type="NCBI Taxonomy" id="1842532"/>
    <lineage>
        <taxon>Bacteria</taxon>
        <taxon>Pseudomonadati</taxon>
        <taxon>Thermodesulfobacteriota</taxon>
        <taxon>Desulfuromonadia</taxon>
        <taxon>Desulfuromonadales</taxon>
        <taxon>Syntrophotaleaceae</taxon>
        <taxon>Syntrophotalea</taxon>
    </lineage>
</organism>